<dbReference type="AlphaFoldDB" id="A0A1H6CP06"/>
<organism evidence="3 4">
    <name type="scientific">Actinacidiphila yanglinensis</name>
    <dbReference type="NCBI Taxonomy" id="310779"/>
    <lineage>
        <taxon>Bacteria</taxon>
        <taxon>Bacillati</taxon>
        <taxon>Actinomycetota</taxon>
        <taxon>Actinomycetes</taxon>
        <taxon>Kitasatosporales</taxon>
        <taxon>Streptomycetaceae</taxon>
        <taxon>Actinacidiphila</taxon>
    </lineage>
</organism>
<evidence type="ECO:0000256" key="2">
    <source>
        <dbReference type="SAM" id="Phobius"/>
    </source>
</evidence>
<name>A0A1H6CP06_9ACTN</name>
<keyword evidence="2" id="KW-1133">Transmembrane helix</keyword>
<feature type="compositionally biased region" description="Gly residues" evidence="1">
    <location>
        <begin position="12"/>
        <end position="30"/>
    </location>
</feature>
<evidence type="ECO:0000313" key="4">
    <source>
        <dbReference type="Proteomes" id="UP000236754"/>
    </source>
</evidence>
<feature type="transmembrane region" description="Helical" evidence="2">
    <location>
        <begin position="54"/>
        <end position="77"/>
    </location>
</feature>
<keyword evidence="2" id="KW-0812">Transmembrane</keyword>
<evidence type="ECO:0008006" key="5">
    <source>
        <dbReference type="Google" id="ProtNLM"/>
    </source>
</evidence>
<dbReference type="EMBL" id="FNVU01000009">
    <property type="protein sequence ID" value="SEG74722.1"/>
    <property type="molecule type" value="Genomic_DNA"/>
</dbReference>
<keyword evidence="4" id="KW-1185">Reference proteome</keyword>
<dbReference type="OrthoDB" id="4515152at2"/>
<feature type="region of interest" description="Disordered" evidence="1">
    <location>
        <begin position="1"/>
        <end position="41"/>
    </location>
</feature>
<evidence type="ECO:0000313" key="3">
    <source>
        <dbReference type="EMBL" id="SEG74722.1"/>
    </source>
</evidence>
<dbReference type="Proteomes" id="UP000236754">
    <property type="component" value="Unassembled WGS sequence"/>
</dbReference>
<accession>A0A1H6CP06</accession>
<keyword evidence="2" id="KW-0472">Membrane</keyword>
<sequence>MITEPEASWDTGDGGGTGRQDVTGGAGGLLPGPRSEVIEGVPPGPGRVARLPGWVWGALGGALAVTLAGAGLAYAGVLPQHRPAPDLHGYRLGQSPCGAHTFDALSSAVAPRSSGVWPAVFEHTPQLDRAQCVFLANDARTRGGTTSYDLQVEVDLHRRTDPAPEFDAERSVDPSTLKVATRTTTTPHLGDRAYLLEFDTPTRILKVRSGGAVVTLRLEATTTPYGTGPDTEAPDLPDLGRLTPALTDAARAILTTLAA</sequence>
<proteinExistence type="predicted"/>
<reference evidence="3 4" key="1">
    <citation type="submission" date="2016-10" db="EMBL/GenBank/DDBJ databases">
        <authorList>
            <person name="de Groot N.N."/>
        </authorList>
    </citation>
    <scope>NUCLEOTIDE SEQUENCE [LARGE SCALE GENOMIC DNA]</scope>
    <source>
        <strain evidence="3 4">CGMCC 4.2023</strain>
    </source>
</reference>
<protein>
    <recommendedName>
        <fullName evidence="5">DUF3558 domain-containing protein</fullName>
    </recommendedName>
</protein>
<evidence type="ECO:0000256" key="1">
    <source>
        <dbReference type="SAM" id="MobiDB-lite"/>
    </source>
</evidence>
<dbReference type="RefSeq" id="WP_103887757.1">
    <property type="nucleotide sequence ID" value="NZ_FNVU01000009.1"/>
</dbReference>
<gene>
    <name evidence="3" type="ORF">SAMN05216223_109271</name>
</gene>